<keyword evidence="2" id="KW-1185">Reference proteome</keyword>
<feature type="chain" id="PRO_5034638105" evidence="1">
    <location>
        <begin position="26"/>
        <end position="209"/>
    </location>
</feature>
<dbReference type="RefSeq" id="XP_022085397.1">
    <property type="nucleotide sequence ID" value="XM_022229705.1"/>
</dbReference>
<evidence type="ECO:0000313" key="3">
    <source>
        <dbReference type="RefSeq" id="XP_022085397.1"/>
    </source>
</evidence>
<dbReference type="OMA" id="QNTERDQ"/>
<sequence length="209" mass="23554">MYPARFSICLFAFASLCVFMGPSAALPLQQFLKLHRPSRSVSALQRHTSHLANEATIVKGSTDTLHENYMNDRFGQTTIVRTQDLTAPSLTLPGTYAVDANHISDSEIAERHYDNLVCYKQVLIKVNATEPTHSSSINDVIQKVKLLIARLTEVRELFNQSSADPQPCSSDTFDQNTERDQRTLYVLQEFIAYMYQVASDFGVLSSHYQ</sequence>
<proteinExistence type="predicted"/>
<evidence type="ECO:0000256" key="1">
    <source>
        <dbReference type="SAM" id="SignalP"/>
    </source>
</evidence>
<dbReference type="AlphaFoldDB" id="A0A8B7XYR9"/>
<dbReference type="Proteomes" id="UP000694845">
    <property type="component" value="Unplaced"/>
</dbReference>
<name>A0A8B7XYR9_ACAPL</name>
<accession>A0A8B7XYR9</accession>
<protein>
    <submittedName>
        <fullName evidence="3">Uncharacterized protein LOC110976438</fullName>
    </submittedName>
</protein>
<organism evidence="2 3">
    <name type="scientific">Acanthaster planci</name>
    <name type="common">Crown-of-thorns starfish</name>
    <dbReference type="NCBI Taxonomy" id="133434"/>
    <lineage>
        <taxon>Eukaryota</taxon>
        <taxon>Metazoa</taxon>
        <taxon>Echinodermata</taxon>
        <taxon>Eleutherozoa</taxon>
        <taxon>Asterozoa</taxon>
        <taxon>Asteroidea</taxon>
        <taxon>Valvatacea</taxon>
        <taxon>Valvatida</taxon>
        <taxon>Acanthasteridae</taxon>
        <taxon>Acanthaster</taxon>
    </lineage>
</organism>
<feature type="signal peptide" evidence="1">
    <location>
        <begin position="1"/>
        <end position="25"/>
    </location>
</feature>
<dbReference type="OrthoDB" id="10486270at2759"/>
<dbReference type="GeneID" id="110976438"/>
<reference evidence="3" key="1">
    <citation type="submission" date="2025-08" db="UniProtKB">
        <authorList>
            <consortium name="RefSeq"/>
        </authorList>
    </citation>
    <scope>IDENTIFICATION</scope>
</reference>
<keyword evidence="1" id="KW-0732">Signal</keyword>
<evidence type="ECO:0000313" key="2">
    <source>
        <dbReference type="Proteomes" id="UP000694845"/>
    </source>
</evidence>
<dbReference type="KEGG" id="aplc:110976438"/>
<gene>
    <name evidence="3" type="primary">LOC110976438</name>
</gene>